<proteinExistence type="predicted"/>
<name>A0ABR5TKS0_9BACL</name>
<dbReference type="Proteomes" id="UP000070467">
    <property type="component" value="Unassembled WGS sequence"/>
</dbReference>
<reference evidence="1 2" key="1">
    <citation type="submission" date="2016-01" db="EMBL/GenBank/DDBJ databases">
        <authorList>
            <person name="Mitreva M."/>
            <person name="Pepin K.H."/>
            <person name="Mihindukulasuriya K.A."/>
            <person name="Fulton R."/>
            <person name="Fronick C."/>
            <person name="O'Laughlin M."/>
            <person name="Miner T."/>
            <person name="Herter B."/>
            <person name="Rosa B.A."/>
            <person name="Cordes M."/>
            <person name="Tomlinson C."/>
            <person name="Wollam A."/>
            <person name="Palsikar V.B."/>
            <person name="Mardis E.R."/>
            <person name="Wilson R.K."/>
        </authorList>
    </citation>
    <scope>NUCLEOTIDE SEQUENCE [LARGE SCALE GENOMIC DNA]</scope>
    <source>
        <strain evidence="1 2">KA00071</strain>
    </source>
</reference>
<organism evidence="1 2">
    <name type="scientific">Gemelliphila asaccharolytica</name>
    <dbReference type="NCBI Taxonomy" id="502393"/>
    <lineage>
        <taxon>Bacteria</taxon>
        <taxon>Bacillati</taxon>
        <taxon>Bacillota</taxon>
        <taxon>Bacilli</taxon>
        <taxon>Bacillales</taxon>
        <taxon>Gemellaceae</taxon>
        <taxon>Gemelliphila</taxon>
    </lineage>
</organism>
<dbReference type="EMBL" id="LSDB01000063">
    <property type="protein sequence ID" value="KXB55826.1"/>
    <property type="molecule type" value="Genomic_DNA"/>
</dbReference>
<accession>A0ABR5TKS0</accession>
<gene>
    <name evidence="1" type="ORF">HMPREF1871_01148</name>
</gene>
<evidence type="ECO:0000313" key="1">
    <source>
        <dbReference type="EMBL" id="KXB55826.1"/>
    </source>
</evidence>
<dbReference type="RefSeq" id="WP_066130957.1">
    <property type="nucleotide sequence ID" value="NZ_KQ959906.1"/>
</dbReference>
<keyword evidence="2" id="KW-1185">Reference proteome</keyword>
<comment type="caution">
    <text evidence="1">The sequence shown here is derived from an EMBL/GenBank/DDBJ whole genome shotgun (WGS) entry which is preliminary data.</text>
</comment>
<sequence>MDNKKTVTCSFSMDRKTYDAYKSIVVKNHENVKGNIIRYMKYVIEYETPNIETIEAIKEVKNMKKDSSIGKTYDSVDEMMKDVLYVQD</sequence>
<evidence type="ECO:0000313" key="2">
    <source>
        <dbReference type="Proteomes" id="UP000070467"/>
    </source>
</evidence>
<protein>
    <submittedName>
        <fullName evidence="1">Uncharacterized protein</fullName>
    </submittedName>
</protein>